<accession>A0A9X3EMT0</accession>
<dbReference type="Gene3D" id="3.40.1280.10">
    <property type="match status" value="1"/>
</dbReference>
<evidence type="ECO:0000256" key="9">
    <source>
        <dbReference type="ARBA" id="ARBA00047944"/>
    </source>
</evidence>
<organism evidence="12 13">
    <name type="scientific">Nannocystis pusilla</name>
    <dbReference type="NCBI Taxonomy" id="889268"/>
    <lineage>
        <taxon>Bacteria</taxon>
        <taxon>Pseudomonadati</taxon>
        <taxon>Myxococcota</taxon>
        <taxon>Polyangia</taxon>
        <taxon>Nannocystales</taxon>
        <taxon>Nannocystaceae</taxon>
        <taxon>Nannocystis</taxon>
    </lineage>
</organism>
<gene>
    <name evidence="12" type="ORF">OV079_14120</name>
</gene>
<protein>
    <recommendedName>
        <fullName evidence="10">Ribosomal RNA small subunit methyltransferase E</fullName>
        <ecNumber evidence="10">2.1.1.193</ecNumber>
    </recommendedName>
</protein>
<keyword evidence="5 10" id="KW-0489">Methyltransferase</keyword>
<keyword evidence="7 10" id="KW-0949">S-adenosyl-L-methionine</keyword>
<dbReference type="AlphaFoldDB" id="A0A9X3EMT0"/>
<evidence type="ECO:0000259" key="11">
    <source>
        <dbReference type="Pfam" id="PF04452"/>
    </source>
</evidence>
<dbReference type="PIRSF" id="PIRSF015601">
    <property type="entry name" value="MTase_slr0722"/>
    <property type="match status" value="1"/>
</dbReference>
<keyword evidence="6 10" id="KW-0808">Transferase</keyword>
<dbReference type="Proteomes" id="UP001150924">
    <property type="component" value="Unassembled WGS sequence"/>
</dbReference>
<dbReference type="InterPro" id="IPR029026">
    <property type="entry name" value="tRNA_m1G_MTases_N"/>
</dbReference>
<keyword evidence="13" id="KW-1185">Reference proteome</keyword>
<reference evidence="12" key="1">
    <citation type="submission" date="2022-11" db="EMBL/GenBank/DDBJ databases">
        <title>Minimal conservation of predation-associated metabolite biosynthetic gene clusters underscores biosynthetic potential of Myxococcota including descriptions for ten novel species: Archangium lansinium sp. nov., Myxococcus landrumus sp. nov., Nannocystis bai.</title>
        <authorList>
            <person name="Ahearne A."/>
            <person name="Stevens C."/>
            <person name="Phillips K."/>
        </authorList>
    </citation>
    <scope>NUCLEOTIDE SEQUENCE</scope>
    <source>
        <strain evidence="12">Na p29</strain>
    </source>
</reference>
<dbReference type="SUPFAM" id="SSF75217">
    <property type="entry name" value="alpha/beta knot"/>
    <property type="match status" value="1"/>
</dbReference>
<evidence type="ECO:0000256" key="8">
    <source>
        <dbReference type="ARBA" id="ARBA00025699"/>
    </source>
</evidence>
<name>A0A9X3EMT0_9BACT</name>
<dbReference type="CDD" id="cd18084">
    <property type="entry name" value="RsmE-like"/>
    <property type="match status" value="1"/>
</dbReference>
<comment type="function">
    <text evidence="8 10">Specifically methylates the N3 position of the uracil ring of uridine 1498 (m3U1498) in 16S rRNA. Acts on the fully assembled 30S ribosomal subunit.</text>
</comment>
<dbReference type="EMBL" id="JAPNKE010000002">
    <property type="protein sequence ID" value="MCY1006665.1"/>
    <property type="molecule type" value="Genomic_DNA"/>
</dbReference>
<evidence type="ECO:0000313" key="13">
    <source>
        <dbReference type="Proteomes" id="UP001150924"/>
    </source>
</evidence>
<comment type="catalytic activity">
    <reaction evidence="9 10">
        <text>uridine(1498) in 16S rRNA + S-adenosyl-L-methionine = N(3)-methyluridine(1498) in 16S rRNA + S-adenosyl-L-homocysteine + H(+)</text>
        <dbReference type="Rhea" id="RHEA:42920"/>
        <dbReference type="Rhea" id="RHEA-COMP:10283"/>
        <dbReference type="Rhea" id="RHEA-COMP:10284"/>
        <dbReference type="ChEBI" id="CHEBI:15378"/>
        <dbReference type="ChEBI" id="CHEBI:57856"/>
        <dbReference type="ChEBI" id="CHEBI:59789"/>
        <dbReference type="ChEBI" id="CHEBI:65315"/>
        <dbReference type="ChEBI" id="CHEBI:74502"/>
        <dbReference type="EC" id="2.1.1.193"/>
    </reaction>
</comment>
<evidence type="ECO:0000256" key="1">
    <source>
        <dbReference type="ARBA" id="ARBA00004496"/>
    </source>
</evidence>
<evidence type="ECO:0000256" key="4">
    <source>
        <dbReference type="ARBA" id="ARBA00022552"/>
    </source>
</evidence>
<comment type="similarity">
    <text evidence="2 10">Belongs to the RNA methyltransferase RsmE family.</text>
</comment>
<dbReference type="InterPro" id="IPR046886">
    <property type="entry name" value="RsmE_MTase_dom"/>
</dbReference>
<evidence type="ECO:0000256" key="10">
    <source>
        <dbReference type="PIRNR" id="PIRNR015601"/>
    </source>
</evidence>
<evidence type="ECO:0000256" key="6">
    <source>
        <dbReference type="ARBA" id="ARBA00022679"/>
    </source>
</evidence>
<dbReference type="GO" id="GO:0070042">
    <property type="term" value="F:rRNA (uridine-N3-)-methyltransferase activity"/>
    <property type="evidence" value="ECO:0007669"/>
    <property type="project" value="TreeGrafter"/>
</dbReference>
<dbReference type="NCBIfam" id="NF008700">
    <property type="entry name" value="PRK11713.5-4"/>
    <property type="match status" value="1"/>
</dbReference>
<dbReference type="Pfam" id="PF04452">
    <property type="entry name" value="Methyltrans_RNA"/>
    <property type="match status" value="1"/>
</dbReference>
<evidence type="ECO:0000256" key="2">
    <source>
        <dbReference type="ARBA" id="ARBA00005528"/>
    </source>
</evidence>
<evidence type="ECO:0000313" key="12">
    <source>
        <dbReference type="EMBL" id="MCY1006665.1"/>
    </source>
</evidence>
<dbReference type="GO" id="GO:0005737">
    <property type="term" value="C:cytoplasm"/>
    <property type="evidence" value="ECO:0007669"/>
    <property type="project" value="UniProtKB-SubCell"/>
</dbReference>
<dbReference type="EC" id="2.1.1.193" evidence="10"/>
<evidence type="ECO:0000256" key="7">
    <source>
        <dbReference type="ARBA" id="ARBA00022691"/>
    </source>
</evidence>
<dbReference type="NCBIfam" id="TIGR00046">
    <property type="entry name" value="RsmE family RNA methyltransferase"/>
    <property type="match status" value="1"/>
</dbReference>
<dbReference type="RefSeq" id="WP_267768959.1">
    <property type="nucleotide sequence ID" value="NZ_JAPNKE010000002.1"/>
</dbReference>
<comment type="subcellular location">
    <subcellularLocation>
        <location evidence="1 10">Cytoplasm</location>
    </subcellularLocation>
</comment>
<comment type="caution">
    <text evidence="12">The sequence shown here is derived from an EMBL/GenBank/DDBJ whole genome shotgun (WGS) entry which is preliminary data.</text>
</comment>
<dbReference type="InterPro" id="IPR029028">
    <property type="entry name" value="Alpha/beta_knot_MTases"/>
</dbReference>
<dbReference type="GO" id="GO:0070475">
    <property type="term" value="P:rRNA base methylation"/>
    <property type="evidence" value="ECO:0007669"/>
    <property type="project" value="TreeGrafter"/>
</dbReference>
<proteinExistence type="inferred from homology"/>
<feature type="domain" description="Ribosomal RNA small subunit methyltransferase E methyltransferase" evidence="11">
    <location>
        <begin position="78"/>
        <end position="238"/>
    </location>
</feature>
<dbReference type="PANTHER" id="PTHR30027">
    <property type="entry name" value="RIBOSOMAL RNA SMALL SUBUNIT METHYLTRANSFERASE E"/>
    <property type="match status" value="1"/>
</dbReference>
<sequence>MNLILLRPDELAPAEAGSYRAVLSDRRLQHLREVLRARAGDEVGVGVEGGAMGRATIVAVDDHAAKLQVRLSDPPPPALDVTLALALPRPPTLRKVLQQATALGVKRFALFRAERVERSYFSSHGLHAEAIAEDLRLGLEQARDTIVPTVEIHPEHFGRFVRERLPALSEGRAALVAHPGAPTPCPRTPTGPVTLIVGPEGGFIPAEAAALAQVAQAIDLGPRILRVETAVVALLARLSP</sequence>
<evidence type="ECO:0000256" key="3">
    <source>
        <dbReference type="ARBA" id="ARBA00022490"/>
    </source>
</evidence>
<dbReference type="InterPro" id="IPR006700">
    <property type="entry name" value="RsmE"/>
</dbReference>
<evidence type="ECO:0000256" key="5">
    <source>
        <dbReference type="ARBA" id="ARBA00022603"/>
    </source>
</evidence>
<keyword evidence="3 10" id="KW-0963">Cytoplasm</keyword>
<keyword evidence="4 10" id="KW-0698">rRNA processing</keyword>
<dbReference type="InterPro" id="IPR015947">
    <property type="entry name" value="PUA-like_sf"/>
</dbReference>
<dbReference type="PANTHER" id="PTHR30027:SF3">
    <property type="entry name" value="16S RRNA (URACIL(1498)-N(3))-METHYLTRANSFERASE"/>
    <property type="match status" value="1"/>
</dbReference>
<dbReference type="SUPFAM" id="SSF88697">
    <property type="entry name" value="PUA domain-like"/>
    <property type="match status" value="1"/>
</dbReference>